<dbReference type="SUPFAM" id="SSF53927">
    <property type="entry name" value="Cytidine deaminase-like"/>
    <property type="match status" value="1"/>
</dbReference>
<protein>
    <submittedName>
        <fullName evidence="2">tRNA-specific adenosine-34 deaminase</fullName>
        <ecNumber evidence="2">3.5.4.33</ecNumber>
    </submittedName>
</protein>
<dbReference type="InterPro" id="IPR016193">
    <property type="entry name" value="Cytidine_deaminase-like"/>
</dbReference>
<accession>A0A3B0VKX7</accession>
<dbReference type="GO" id="GO:0002100">
    <property type="term" value="P:tRNA wobble adenosine to inosine editing"/>
    <property type="evidence" value="ECO:0007669"/>
    <property type="project" value="TreeGrafter"/>
</dbReference>
<sequence length="68" mass="7278">MNVTNPDDAQGAEDERWMRVALDLAAQAADLGEVPVGAVAVLNDRIVGQGFNRKECDQDPTAHAEMIA</sequence>
<dbReference type="InterPro" id="IPR002125">
    <property type="entry name" value="CMP_dCMP_dom"/>
</dbReference>
<dbReference type="EC" id="3.5.4.33" evidence="2"/>
<reference evidence="2" key="1">
    <citation type="submission" date="2018-06" db="EMBL/GenBank/DDBJ databases">
        <authorList>
            <person name="Zhirakovskaya E."/>
        </authorList>
    </citation>
    <scope>NUCLEOTIDE SEQUENCE</scope>
</reference>
<dbReference type="PANTHER" id="PTHR11079">
    <property type="entry name" value="CYTOSINE DEAMINASE FAMILY MEMBER"/>
    <property type="match status" value="1"/>
</dbReference>
<keyword evidence="2" id="KW-0378">Hydrolase</keyword>
<evidence type="ECO:0000313" key="2">
    <source>
        <dbReference type="EMBL" id="VAW39027.1"/>
    </source>
</evidence>
<dbReference type="PROSITE" id="PS51747">
    <property type="entry name" value="CYT_DCMP_DEAMINASES_2"/>
    <property type="match status" value="1"/>
</dbReference>
<dbReference type="Gene3D" id="3.40.140.10">
    <property type="entry name" value="Cytidine Deaminase, domain 2"/>
    <property type="match status" value="1"/>
</dbReference>
<feature type="domain" description="CMP/dCMP-type deaminase" evidence="1">
    <location>
        <begin position="12"/>
        <end position="68"/>
    </location>
</feature>
<evidence type="ECO:0000259" key="1">
    <source>
        <dbReference type="PROSITE" id="PS51747"/>
    </source>
</evidence>
<dbReference type="Pfam" id="PF00383">
    <property type="entry name" value="dCMP_cyt_deam_1"/>
    <property type="match status" value="1"/>
</dbReference>
<dbReference type="GO" id="GO:0052717">
    <property type="term" value="F:tRNA-specific adenosine-34 deaminase activity"/>
    <property type="evidence" value="ECO:0007669"/>
    <property type="project" value="UniProtKB-EC"/>
</dbReference>
<feature type="non-terminal residue" evidence="2">
    <location>
        <position position="68"/>
    </location>
</feature>
<organism evidence="2">
    <name type="scientific">hydrothermal vent metagenome</name>
    <dbReference type="NCBI Taxonomy" id="652676"/>
    <lineage>
        <taxon>unclassified sequences</taxon>
        <taxon>metagenomes</taxon>
        <taxon>ecological metagenomes</taxon>
    </lineage>
</organism>
<dbReference type="EMBL" id="UOEU01000727">
    <property type="protein sequence ID" value="VAW39027.1"/>
    <property type="molecule type" value="Genomic_DNA"/>
</dbReference>
<dbReference type="PANTHER" id="PTHR11079:SF202">
    <property type="entry name" value="TRNA-SPECIFIC ADENOSINE DEAMINASE"/>
    <property type="match status" value="1"/>
</dbReference>
<gene>
    <name evidence="2" type="ORF">MNBD_CHLOROFLEXI01-1057</name>
</gene>
<proteinExistence type="predicted"/>
<name>A0A3B0VKX7_9ZZZZ</name>
<dbReference type="AlphaFoldDB" id="A0A3B0VKX7"/>